<reference evidence="3" key="1">
    <citation type="submission" date="2018-05" db="EMBL/GenBank/DDBJ databases">
        <authorList>
            <person name="Ashton P.M."/>
            <person name="Dallman T."/>
            <person name="Nair S."/>
            <person name="De Pinna E."/>
            <person name="Peters T."/>
            <person name="Grant K."/>
        </authorList>
    </citation>
    <scope>NUCLEOTIDE SEQUENCE</scope>
    <source>
        <strain evidence="3">412057</strain>
    </source>
</reference>
<dbReference type="AlphaFoldDB" id="A0AAN3NYA9"/>
<sequence>MSRPDELEHHSCILIDSMMIDDANIWRFNVAGSKEVRDYRVKGNYVCDNTQSALELARNHLGIVFAPDKSVQSDLQDGTLVPCFQHPYEWWLDLVAIFRKREYQPWRVQYVLDEMLREIRHQLAQSQQLRPEQAAESED</sequence>
<dbReference type="InterPro" id="IPR005119">
    <property type="entry name" value="LysR_subst-bd"/>
</dbReference>
<dbReference type="InterPro" id="IPR058163">
    <property type="entry name" value="LysR-type_TF_proteobact-type"/>
</dbReference>
<dbReference type="PANTHER" id="PTHR30537:SF5">
    <property type="entry name" value="HTH-TYPE TRANSCRIPTIONAL ACTIVATOR TTDR-RELATED"/>
    <property type="match status" value="1"/>
</dbReference>
<comment type="similarity">
    <text evidence="1">Belongs to the LysR transcriptional regulatory family.</text>
</comment>
<organism evidence="3 4">
    <name type="scientific">Escherichia coli</name>
    <dbReference type="NCBI Taxonomy" id="562"/>
    <lineage>
        <taxon>Bacteria</taxon>
        <taxon>Pseudomonadati</taxon>
        <taxon>Pseudomonadota</taxon>
        <taxon>Gammaproteobacteria</taxon>
        <taxon>Enterobacterales</taxon>
        <taxon>Enterobacteriaceae</taxon>
        <taxon>Escherichia</taxon>
    </lineage>
</organism>
<dbReference type="GO" id="GO:0043565">
    <property type="term" value="F:sequence-specific DNA binding"/>
    <property type="evidence" value="ECO:0007669"/>
    <property type="project" value="TreeGrafter"/>
</dbReference>
<evidence type="ECO:0000259" key="2">
    <source>
        <dbReference type="Pfam" id="PF03466"/>
    </source>
</evidence>
<dbReference type="Proteomes" id="UP000854059">
    <property type="component" value="Unassembled WGS sequence"/>
</dbReference>
<dbReference type="Gene3D" id="3.40.190.10">
    <property type="entry name" value="Periplasmic binding protein-like II"/>
    <property type="match status" value="2"/>
</dbReference>
<evidence type="ECO:0000313" key="3">
    <source>
        <dbReference type="EMBL" id="EGE1990441.1"/>
    </source>
</evidence>
<comment type="caution">
    <text evidence="3">The sequence shown here is derived from an EMBL/GenBank/DDBJ whole genome shotgun (WGS) entry which is preliminary data.</text>
</comment>
<protein>
    <submittedName>
        <fullName evidence="3">LysR family transcriptional regulator</fullName>
    </submittedName>
</protein>
<dbReference type="GO" id="GO:0006351">
    <property type="term" value="P:DNA-templated transcription"/>
    <property type="evidence" value="ECO:0007669"/>
    <property type="project" value="TreeGrafter"/>
</dbReference>
<proteinExistence type="inferred from homology"/>
<evidence type="ECO:0000313" key="4">
    <source>
        <dbReference type="Proteomes" id="UP000854059"/>
    </source>
</evidence>
<dbReference type="PANTHER" id="PTHR30537">
    <property type="entry name" value="HTH-TYPE TRANSCRIPTIONAL REGULATOR"/>
    <property type="match status" value="1"/>
</dbReference>
<feature type="domain" description="LysR substrate-binding" evidence="2">
    <location>
        <begin position="4"/>
        <end position="118"/>
    </location>
</feature>
<accession>A0AAN3NYA9</accession>
<dbReference type="Pfam" id="PF03466">
    <property type="entry name" value="LysR_substrate"/>
    <property type="match status" value="1"/>
</dbReference>
<dbReference type="EMBL" id="AAVTXU010000141">
    <property type="protein sequence ID" value="EGE1990441.1"/>
    <property type="molecule type" value="Genomic_DNA"/>
</dbReference>
<dbReference type="GO" id="GO:0003700">
    <property type="term" value="F:DNA-binding transcription factor activity"/>
    <property type="evidence" value="ECO:0007669"/>
    <property type="project" value="TreeGrafter"/>
</dbReference>
<gene>
    <name evidence="3" type="ORF">DL968_23155</name>
</gene>
<dbReference type="SUPFAM" id="SSF53850">
    <property type="entry name" value="Periplasmic binding protein-like II"/>
    <property type="match status" value="1"/>
</dbReference>
<evidence type="ECO:0000256" key="1">
    <source>
        <dbReference type="ARBA" id="ARBA00009437"/>
    </source>
</evidence>
<name>A0AAN3NYA9_ECOLX</name>